<evidence type="ECO:0000256" key="3">
    <source>
        <dbReference type="SAM" id="Phobius"/>
    </source>
</evidence>
<keyword evidence="3" id="KW-1133">Transmembrane helix</keyword>
<name>A0A0J7KU00_LASNI</name>
<dbReference type="PaxDb" id="67767-A0A0J7KU00"/>
<dbReference type="OrthoDB" id="5840532at2759"/>
<sequence>MKSIQRIFKDIKLHRLFLDLSLLSAKISLAMIIATFRMIVPRSMKRLLGETVLTIEAFLPLMLQKGSGHIVAMSSMCGIYGVSQKVAYCSSKFAVRGLMEALHEEVRLDERKSNIHFTTIYPFYVDTGLAKDPKYR</sequence>
<feature type="transmembrane region" description="Helical" evidence="3">
    <location>
        <begin position="20"/>
        <end position="40"/>
    </location>
</feature>
<accession>A0A0J7KU00</accession>
<dbReference type="PRINTS" id="PR00081">
    <property type="entry name" value="GDHRDH"/>
</dbReference>
<keyword evidence="3" id="KW-0472">Membrane</keyword>
<organism evidence="4 5">
    <name type="scientific">Lasius niger</name>
    <name type="common">Black garden ant</name>
    <dbReference type="NCBI Taxonomy" id="67767"/>
    <lineage>
        <taxon>Eukaryota</taxon>
        <taxon>Metazoa</taxon>
        <taxon>Ecdysozoa</taxon>
        <taxon>Arthropoda</taxon>
        <taxon>Hexapoda</taxon>
        <taxon>Insecta</taxon>
        <taxon>Pterygota</taxon>
        <taxon>Neoptera</taxon>
        <taxon>Endopterygota</taxon>
        <taxon>Hymenoptera</taxon>
        <taxon>Apocrita</taxon>
        <taxon>Aculeata</taxon>
        <taxon>Formicoidea</taxon>
        <taxon>Formicidae</taxon>
        <taxon>Formicinae</taxon>
        <taxon>Lasius</taxon>
        <taxon>Lasius</taxon>
    </lineage>
</organism>
<evidence type="ECO:0000256" key="2">
    <source>
        <dbReference type="ARBA" id="ARBA00023002"/>
    </source>
</evidence>
<keyword evidence="2" id="KW-0560">Oxidoreductase</keyword>
<dbReference type="STRING" id="67767.A0A0J7KU00"/>
<dbReference type="Pfam" id="PF00106">
    <property type="entry name" value="adh_short"/>
    <property type="match status" value="1"/>
</dbReference>
<comment type="caution">
    <text evidence="4">The sequence shown here is derived from an EMBL/GenBank/DDBJ whole genome shotgun (WGS) entry which is preliminary data.</text>
</comment>
<gene>
    <name evidence="4" type="ORF">RF55_6157</name>
</gene>
<dbReference type="EMBL" id="LBMM01003273">
    <property type="protein sequence ID" value="KMQ93724.1"/>
    <property type="molecule type" value="Genomic_DNA"/>
</dbReference>
<comment type="similarity">
    <text evidence="1">Belongs to the short-chain dehydrogenases/reductases (SDR) family.</text>
</comment>
<dbReference type="GO" id="GO:0005811">
    <property type="term" value="C:lipid droplet"/>
    <property type="evidence" value="ECO:0007669"/>
    <property type="project" value="TreeGrafter"/>
</dbReference>
<dbReference type="PROSITE" id="PS00061">
    <property type="entry name" value="ADH_SHORT"/>
    <property type="match status" value="1"/>
</dbReference>
<proteinExistence type="inferred from homology"/>
<dbReference type="InterPro" id="IPR020904">
    <property type="entry name" value="Sc_DH/Rdtase_CS"/>
</dbReference>
<dbReference type="InterPro" id="IPR002347">
    <property type="entry name" value="SDR_fam"/>
</dbReference>
<reference evidence="4 5" key="1">
    <citation type="submission" date="2015-04" db="EMBL/GenBank/DDBJ databases">
        <title>Lasius niger genome sequencing.</title>
        <authorList>
            <person name="Konorov E.A."/>
            <person name="Nikitin M.A."/>
            <person name="Kirill M.V."/>
            <person name="Chang P."/>
        </authorList>
    </citation>
    <scope>NUCLEOTIDE SEQUENCE [LARGE SCALE GENOMIC DNA]</scope>
    <source>
        <tissue evidence="4">Whole</tissue>
    </source>
</reference>
<dbReference type="PANTHER" id="PTHR24322">
    <property type="entry name" value="PKSB"/>
    <property type="match status" value="1"/>
</dbReference>
<protein>
    <submittedName>
        <fullName evidence="4">Epidermal retinol dehydrogenase 2-like protein</fullName>
    </submittedName>
</protein>
<keyword evidence="3" id="KW-0812">Transmembrane</keyword>
<keyword evidence="5" id="KW-1185">Reference proteome</keyword>
<dbReference type="Gene3D" id="3.40.50.720">
    <property type="entry name" value="NAD(P)-binding Rossmann-like Domain"/>
    <property type="match status" value="1"/>
</dbReference>
<dbReference type="GO" id="GO:0016616">
    <property type="term" value="F:oxidoreductase activity, acting on the CH-OH group of donors, NAD or NADP as acceptor"/>
    <property type="evidence" value="ECO:0007669"/>
    <property type="project" value="TreeGrafter"/>
</dbReference>
<dbReference type="AlphaFoldDB" id="A0A0J7KU00"/>
<dbReference type="Proteomes" id="UP000036403">
    <property type="component" value="Unassembled WGS sequence"/>
</dbReference>
<evidence type="ECO:0000313" key="5">
    <source>
        <dbReference type="Proteomes" id="UP000036403"/>
    </source>
</evidence>
<evidence type="ECO:0000313" key="4">
    <source>
        <dbReference type="EMBL" id="KMQ93724.1"/>
    </source>
</evidence>
<dbReference type="InterPro" id="IPR036291">
    <property type="entry name" value="NAD(P)-bd_dom_sf"/>
</dbReference>
<dbReference type="SUPFAM" id="SSF51735">
    <property type="entry name" value="NAD(P)-binding Rossmann-fold domains"/>
    <property type="match status" value="1"/>
</dbReference>
<dbReference type="PANTHER" id="PTHR24322:SF736">
    <property type="entry name" value="RETINOL DEHYDROGENASE 10"/>
    <property type="match status" value="1"/>
</dbReference>
<evidence type="ECO:0000256" key="1">
    <source>
        <dbReference type="ARBA" id="ARBA00006484"/>
    </source>
</evidence>